<dbReference type="AlphaFoldDB" id="A0A075LKH2"/>
<evidence type="ECO:0000256" key="1">
    <source>
        <dbReference type="ARBA" id="ARBA00022679"/>
    </source>
</evidence>
<evidence type="ECO:0000313" key="4">
    <source>
        <dbReference type="Proteomes" id="UP000027980"/>
    </source>
</evidence>
<dbReference type="GO" id="GO:0016740">
    <property type="term" value="F:transferase activity"/>
    <property type="evidence" value="ECO:0007669"/>
    <property type="project" value="UniProtKB-KW"/>
</dbReference>
<dbReference type="GeneID" id="34220613"/>
<evidence type="ECO:0000313" key="3">
    <source>
        <dbReference type="EMBL" id="AIF66859.1"/>
    </source>
</evidence>
<dbReference type="Pfam" id="PF13649">
    <property type="entry name" value="Methyltransf_25"/>
    <property type="match status" value="1"/>
</dbReference>
<sequence length="252" mass="29448">MAAYERLAAVYERLMQDAPYEPWQQFMQEVFRKHAQIEIKEIADLGCGTGYVTRQLAKAGYHMTGIDQSENMLAFAASRDTKQQVRWIQQDLRELETIKADAAISMFDVVNYITSPHDVQQAFNRIWQMLAPGGVFLFDVHSIRHIEEDLAGEVFAEIHDDLSYTWFCEAGEEKGEVFHDLTFFTKETDSDKYDRFDEYHHQRTYSIDTYISWLEEAGFRVCGVYGDFDIERTEHLEQADRLFFACVKNQEA</sequence>
<dbReference type="HOGENOM" id="CLU_069129_5_2_9"/>
<dbReference type="InterPro" id="IPR029063">
    <property type="entry name" value="SAM-dependent_MTases_sf"/>
</dbReference>
<dbReference type="KEGG" id="tap:GZ22_09555"/>
<organism evidence="3 4">
    <name type="scientific">Terribacillus saccharophilus</name>
    <dbReference type="NCBI Taxonomy" id="361277"/>
    <lineage>
        <taxon>Bacteria</taxon>
        <taxon>Bacillati</taxon>
        <taxon>Bacillota</taxon>
        <taxon>Bacilli</taxon>
        <taxon>Bacillales</taxon>
        <taxon>Bacillaceae</taxon>
        <taxon>Terribacillus</taxon>
    </lineage>
</organism>
<dbReference type="OrthoDB" id="9811589at2"/>
<dbReference type="Gene3D" id="2.20.25.110">
    <property type="entry name" value="S-adenosyl-L-methionine-dependent methyltransferases"/>
    <property type="match status" value="1"/>
</dbReference>
<name>A0A075LKH2_9BACI</name>
<dbReference type="EMBL" id="CP008876">
    <property type="protein sequence ID" value="AIF66859.1"/>
    <property type="molecule type" value="Genomic_DNA"/>
</dbReference>
<gene>
    <name evidence="3" type="ORF">GZ22_09555</name>
</gene>
<reference evidence="3 4" key="1">
    <citation type="submission" date="2014-07" db="EMBL/GenBank/DDBJ databases">
        <title>Complete genome sequence of a moderately halophilic bacterium Terribacillus aidingensis MP602, isolated from Cryptomeria fortunei in Tianmu mountain in China.</title>
        <authorList>
            <person name="Wang Y."/>
            <person name="Lu P."/>
            <person name="Zhang L."/>
        </authorList>
    </citation>
    <scope>NUCLEOTIDE SEQUENCE [LARGE SCALE GENOMIC DNA]</scope>
    <source>
        <strain evidence="3 4">MP602</strain>
    </source>
</reference>
<evidence type="ECO:0000259" key="2">
    <source>
        <dbReference type="Pfam" id="PF13649"/>
    </source>
</evidence>
<dbReference type="Gene3D" id="3.40.50.150">
    <property type="entry name" value="Vaccinia Virus protein VP39"/>
    <property type="match status" value="1"/>
</dbReference>
<dbReference type="Proteomes" id="UP000027980">
    <property type="component" value="Chromosome"/>
</dbReference>
<keyword evidence="1" id="KW-0808">Transferase</keyword>
<dbReference type="InterPro" id="IPR041698">
    <property type="entry name" value="Methyltransf_25"/>
</dbReference>
<dbReference type="CDD" id="cd02440">
    <property type="entry name" value="AdoMet_MTases"/>
    <property type="match status" value="1"/>
</dbReference>
<proteinExistence type="predicted"/>
<protein>
    <recommendedName>
        <fullName evidence="2">Methyltransferase domain-containing protein</fullName>
    </recommendedName>
</protein>
<dbReference type="RefSeq" id="WP_038561487.1">
    <property type="nucleotide sequence ID" value="NZ_CP008876.1"/>
</dbReference>
<dbReference type="SUPFAM" id="SSF53335">
    <property type="entry name" value="S-adenosyl-L-methionine-dependent methyltransferases"/>
    <property type="match status" value="1"/>
</dbReference>
<accession>A0A075LKH2</accession>
<feature type="domain" description="Methyltransferase" evidence="2">
    <location>
        <begin position="42"/>
        <end position="134"/>
    </location>
</feature>
<dbReference type="PANTHER" id="PTHR43861">
    <property type="entry name" value="TRANS-ACONITATE 2-METHYLTRANSFERASE-RELATED"/>
    <property type="match status" value="1"/>
</dbReference>